<reference evidence="4" key="1">
    <citation type="journal article" date="2013" name="ChemBioChem">
        <title>A unique amino transfer mechanism for constructing the ?-amino fatty acid starter unit in the biosynthesis of the macrolactam antibiotic cremimycin.</title>
        <authorList>
            <person name="Amagai K."/>
            <person name="Takaku R."/>
            <person name="Kudo F."/>
            <person name="Eguchi T."/>
        </authorList>
    </citation>
    <scope>NUCLEOTIDE SEQUENCE</scope>
    <source>
        <strain evidence="4">MJ635-86F5</strain>
    </source>
</reference>
<keyword evidence="3" id="KW-0520">NAD</keyword>
<dbReference type="CDD" id="cd05233">
    <property type="entry name" value="SDR_c"/>
    <property type="match status" value="1"/>
</dbReference>
<comment type="similarity">
    <text evidence="1">Belongs to the short-chain dehydrogenases/reductases (SDR) family.</text>
</comment>
<name>X5IJ89_9ACTN</name>
<dbReference type="PRINTS" id="PR00081">
    <property type="entry name" value="GDHRDH"/>
</dbReference>
<accession>X5IJ89</accession>
<proteinExistence type="inferred from homology"/>
<evidence type="ECO:0000256" key="1">
    <source>
        <dbReference type="ARBA" id="ARBA00006484"/>
    </source>
</evidence>
<dbReference type="AlphaFoldDB" id="X5IJ89"/>
<keyword evidence="2" id="KW-0560">Oxidoreductase</keyword>
<dbReference type="InterPro" id="IPR023985">
    <property type="entry name" value="SDR_subfam_1"/>
</dbReference>
<dbReference type="InterPro" id="IPR036291">
    <property type="entry name" value="NAD(P)-bd_dom_sf"/>
</dbReference>
<dbReference type="EMBL" id="AB818354">
    <property type="protein sequence ID" value="BAO66523.1"/>
    <property type="molecule type" value="Genomic_DNA"/>
</dbReference>
<dbReference type="InterPro" id="IPR002347">
    <property type="entry name" value="SDR_fam"/>
</dbReference>
<evidence type="ECO:0000313" key="4">
    <source>
        <dbReference type="EMBL" id="BAO66523.1"/>
    </source>
</evidence>
<sequence>MDRVLDKIVAITGAARGLGRSHAVRLAEEGADIIALDVCEEPSTTGYAGASPSDLDETARLVEKAGRHVVTRQVDVRDRAALERAFGEAVAELGGLDVVIPNAGISPLDPEAPVAAFTDAVDINLVGTINTVHAALPHLREHASVILTGSVAGLMPRYDGANGVGHGAAGYAVSKHMVAEYGERLAVRLAPSGTRVNVLHPTNAPTELLKNPTAYRNFRRDLENPTAEDVEQVFQYLHGMPIAYLDMADVSHAVVFFASDESRYITGAQLKIDAGLIGKLDAGFNPMA</sequence>
<dbReference type="PANTHER" id="PTHR43008">
    <property type="entry name" value="BENZIL REDUCTASE"/>
    <property type="match status" value="1"/>
</dbReference>
<dbReference type="Pfam" id="PF13561">
    <property type="entry name" value="adh_short_C2"/>
    <property type="match status" value="1"/>
</dbReference>
<evidence type="ECO:0000256" key="2">
    <source>
        <dbReference type="ARBA" id="ARBA00023002"/>
    </source>
</evidence>
<dbReference type="PANTHER" id="PTHR43008:SF4">
    <property type="entry name" value="CHAIN DEHYDROGENASE, PUTATIVE (AFU_ORTHOLOGUE AFUA_4G08710)-RELATED"/>
    <property type="match status" value="1"/>
</dbReference>
<dbReference type="Gene3D" id="3.40.50.720">
    <property type="entry name" value="NAD(P)-binding Rossmann-like Domain"/>
    <property type="match status" value="1"/>
</dbReference>
<gene>
    <name evidence="4" type="primary">cmiM3</name>
</gene>
<dbReference type="GO" id="GO:0050664">
    <property type="term" value="F:oxidoreductase activity, acting on NAD(P)H, oxygen as acceptor"/>
    <property type="evidence" value="ECO:0007669"/>
    <property type="project" value="TreeGrafter"/>
</dbReference>
<dbReference type="FunFam" id="3.40.50.720:FF:000084">
    <property type="entry name" value="Short-chain dehydrogenase reductase"/>
    <property type="match status" value="1"/>
</dbReference>
<dbReference type="NCBIfam" id="TIGR03971">
    <property type="entry name" value="SDR_subfam_1"/>
    <property type="match status" value="1"/>
</dbReference>
<organism evidence="4">
    <name type="scientific">Streptomyces sp. MJ635-86F5</name>
    <dbReference type="NCBI Taxonomy" id="1321967"/>
    <lineage>
        <taxon>Bacteria</taxon>
        <taxon>Bacillati</taxon>
        <taxon>Actinomycetota</taxon>
        <taxon>Actinomycetes</taxon>
        <taxon>Kitasatosporales</taxon>
        <taxon>Streptomycetaceae</taxon>
        <taxon>Streptomyces</taxon>
    </lineage>
</organism>
<evidence type="ECO:0000256" key="3">
    <source>
        <dbReference type="ARBA" id="ARBA00023027"/>
    </source>
</evidence>
<protein>
    <submittedName>
        <fullName evidence="4">Carveol dehydrogenase</fullName>
    </submittedName>
</protein>
<dbReference type="SUPFAM" id="SSF51735">
    <property type="entry name" value="NAD(P)-binding Rossmann-fold domains"/>
    <property type="match status" value="1"/>
</dbReference>